<gene>
    <name evidence="5" type="ORF">FHX39_003303</name>
</gene>
<dbReference type="Pfam" id="PF13377">
    <property type="entry name" value="Peripla_BP_3"/>
    <property type="match status" value="1"/>
</dbReference>
<evidence type="ECO:0000259" key="4">
    <source>
        <dbReference type="PROSITE" id="PS50932"/>
    </source>
</evidence>
<evidence type="ECO:0000256" key="3">
    <source>
        <dbReference type="ARBA" id="ARBA00023163"/>
    </source>
</evidence>
<sequence length="341" mass="36131">MTVPVRPLAHGRAATRADVARYAGVSTAVVSYVVNEGPRRVSPGTAARVRAAVQALDYSPNVAARTLRLGSSEMLGLVVPDITNPFFAELAQAVEGAAAERGFLVTLGSSGSRVDLERELVTDLAGRNVDGLLVSTVLMPEALAALPAPRRPTVLINVSTPFAGYAAVGSDSRRGAYDLVEHLLGTHGHTSVALVIGESTERLPEPRERGFADAFAAHGLPPGPVVRTDFSRTGGYEATRQVLAWRHRPDAIFLSSDQQASGAYRAVREAGLECPDDIALVAYDGTTQSEFTWPPLTSSRQQIDLMARTALSAVLDPANAPAHQHLPTELVVRRSCGCSLP</sequence>
<dbReference type="RefSeq" id="WP_183340181.1">
    <property type="nucleotide sequence ID" value="NZ_JACHZG010000001.1"/>
</dbReference>
<evidence type="ECO:0000256" key="1">
    <source>
        <dbReference type="ARBA" id="ARBA00023015"/>
    </source>
</evidence>
<dbReference type="Gene3D" id="1.10.260.40">
    <property type="entry name" value="lambda repressor-like DNA-binding domains"/>
    <property type="match status" value="1"/>
</dbReference>
<name>A0A7W5JXW3_9ACTN</name>
<dbReference type="PANTHER" id="PTHR30146">
    <property type="entry name" value="LACI-RELATED TRANSCRIPTIONAL REPRESSOR"/>
    <property type="match status" value="1"/>
</dbReference>
<dbReference type="InterPro" id="IPR046335">
    <property type="entry name" value="LacI/GalR-like_sensor"/>
</dbReference>
<dbReference type="InterPro" id="IPR010982">
    <property type="entry name" value="Lambda_DNA-bd_dom_sf"/>
</dbReference>
<dbReference type="Proteomes" id="UP000565572">
    <property type="component" value="Unassembled WGS sequence"/>
</dbReference>
<dbReference type="InterPro" id="IPR028082">
    <property type="entry name" value="Peripla_BP_I"/>
</dbReference>
<dbReference type="PROSITE" id="PS50932">
    <property type="entry name" value="HTH_LACI_2"/>
    <property type="match status" value="1"/>
</dbReference>
<accession>A0A7W5JXW3</accession>
<dbReference type="GO" id="GO:0000976">
    <property type="term" value="F:transcription cis-regulatory region binding"/>
    <property type="evidence" value="ECO:0007669"/>
    <property type="project" value="TreeGrafter"/>
</dbReference>
<dbReference type="Pfam" id="PF00356">
    <property type="entry name" value="LacI"/>
    <property type="match status" value="1"/>
</dbReference>
<dbReference type="Gene3D" id="3.40.50.2300">
    <property type="match status" value="2"/>
</dbReference>
<evidence type="ECO:0000313" key="5">
    <source>
        <dbReference type="EMBL" id="MBB3328359.1"/>
    </source>
</evidence>
<reference evidence="5 6" key="1">
    <citation type="submission" date="2020-08" db="EMBL/GenBank/DDBJ databases">
        <title>Sequencing the genomes of 1000 actinobacteria strains.</title>
        <authorList>
            <person name="Klenk H.-P."/>
        </authorList>
    </citation>
    <scope>NUCLEOTIDE SEQUENCE [LARGE SCALE GENOMIC DNA]</scope>
    <source>
        <strain evidence="5 6">DSM 11053</strain>
    </source>
</reference>
<comment type="caution">
    <text evidence="5">The sequence shown here is derived from an EMBL/GenBank/DDBJ whole genome shotgun (WGS) entry which is preliminary data.</text>
</comment>
<evidence type="ECO:0000313" key="6">
    <source>
        <dbReference type="Proteomes" id="UP000565572"/>
    </source>
</evidence>
<keyword evidence="1" id="KW-0805">Transcription regulation</keyword>
<dbReference type="EMBL" id="JACHZG010000001">
    <property type="protein sequence ID" value="MBB3328359.1"/>
    <property type="molecule type" value="Genomic_DNA"/>
</dbReference>
<organism evidence="5 6">
    <name type="scientific">Microlunatus antarcticus</name>
    <dbReference type="NCBI Taxonomy" id="53388"/>
    <lineage>
        <taxon>Bacteria</taxon>
        <taxon>Bacillati</taxon>
        <taxon>Actinomycetota</taxon>
        <taxon>Actinomycetes</taxon>
        <taxon>Propionibacteriales</taxon>
        <taxon>Propionibacteriaceae</taxon>
        <taxon>Microlunatus</taxon>
    </lineage>
</organism>
<dbReference type="CDD" id="cd06267">
    <property type="entry name" value="PBP1_LacI_sugar_binding-like"/>
    <property type="match status" value="1"/>
</dbReference>
<dbReference type="SMART" id="SM00354">
    <property type="entry name" value="HTH_LACI"/>
    <property type="match status" value="1"/>
</dbReference>
<dbReference type="PANTHER" id="PTHR30146:SF109">
    <property type="entry name" value="HTH-TYPE TRANSCRIPTIONAL REGULATOR GALS"/>
    <property type="match status" value="1"/>
</dbReference>
<keyword evidence="6" id="KW-1185">Reference proteome</keyword>
<dbReference type="GO" id="GO:0003700">
    <property type="term" value="F:DNA-binding transcription factor activity"/>
    <property type="evidence" value="ECO:0007669"/>
    <property type="project" value="TreeGrafter"/>
</dbReference>
<dbReference type="CDD" id="cd01392">
    <property type="entry name" value="HTH_LacI"/>
    <property type="match status" value="1"/>
</dbReference>
<feature type="domain" description="HTH lacI-type" evidence="4">
    <location>
        <begin position="14"/>
        <end position="69"/>
    </location>
</feature>
<dbReference type="AlphaFoldDB" id="A0A7W5JXW3"/>
<evidence type="ECO:0000256" key="2">
    <source>
        <dbReference type="ARBA" id="ARBA00023125"/>
    </source>
</evidence>
<dbReference type="InterPro" id="IPR000843">
    <property type="entry name" value="HTH_LacI"/>
</dbReference>
<keyword evidence="2" id="KW-0238">DNA-binding</keyword>
<proteinExistence type="predicted"/>
<protein>
    <submittedName>
        <fullName evidence="5">LacI family transcriptional regulator</fullName>
    </submittedName>
</protein>
<keyword evidence="3" id="KW-0804">Transcription</keyword>
<dbReference type="SUPFAM" id="SSF47413">
    <property type="entry name" value="lambda repressor-like DNA-binding domains"/>
    <property type="match status" value="1"/>
</dbReference>
<dbReference type="SUPFAM" id="SSF53822">
    <property type="entry name" value="Periplasmic binding protein-like I"/>
    <property type="match status" value="1"/>
</dbReference>